<feature type="region of interest" description="Disordered" evidence="1">
    <location>
        <begin position="76"/>
        <end position="102"/>
    </location>
</feature>
<name>A0AAN8K8Q6_PATCE</name>
<dbReference type="AlphaFoldDB" id="A0AAN8K8Q6"/>
<sequence length="302" mass="34597">MQDKVEEYNKYYKGKVRHQVTTELEEGELVINGPLRIYWGVGNPIRLKQCDDLPATPVASWRHSLYYPKDSVKIDKPIRPLSPTPQSPPPKSPTPSTMDDNFLSSTSDVVVRRIRKFNTVAYRGDRPNKWKRASINGHIYNYDTSVFTPVLGSCTSVMVSNNMRTPDVVRTLLEKFKVENQPDEYVLTVVSDTGEEKLLKDTDCPLLHRLNFGPDENQAKIFIKEVGHVPKGTVVDMPIIETEESENLPEEVEQLLILPEAALKGILVKFEKDEEKDIYRIKQKYSKAKDIMLHRISRQKTA</sequence>
<dbReference type="PROSITE" id="PS50200">
    <property type="entry name" value="RA"/>
    <property type="match status" value="1"/>
</dbReference>
<keyword evidence="4" id="KW-1185">Reference proteome</keyword>
<dbReference type="InterPro" id="IPR033614">
    <property type="entry name" value="RASSF1-6"/>
</dbReference>
<feature type="compositionally biased region" description="Pro residues" evidence="1">
    <location>
        <begin position="80"/>
        <end position="93"/>
    </location>
</feature>
<dbReference type="Proteomes" id="UP001347796">
    <property type="component" value="Unassembled WGS sequence"/>
</dbReference>
<dbReference type="GO" id="GO:0007165">
    <property type="term" value="P:signal transduction"/>
    <property type="evidence" value="ECO:0007669"/>
    <property type="project" value="InterPro"/>
</dbReference>
<accession>A0AAN8K8Q6</accession>
<dbReference type="SMART" id="SM00314">
    <property type="entry name" value="RA"/>
    <property type="match status" value="1"/>
</dbReference>
<feature type="domain" description="Ras-associating" evidence="2">
    <location>
        <begin position="140"/>
        <end position="228"/>
    </location>
</feature>
<evidence type="ECO:0000259" key="2">
    <source>
        <dbReference type="PROSITE" id="PS50200"/>
    </source>
</evidence>
<dbReference type="EMBL" id="JAZGQO010000004">
    <property type="protein sequence ID" value="KAK6187863.1"/>
    <property type="molecule type" value="Genomic_DNA"/>
</dbReference>
<dbReference type="PANTHER" id="PTHR22738">
    <property type="entry name" value="RASSF"/>
    <property type="match status" value="1"/>
</dbReference>
<dbReference type="CDD" id="cd01784">
    <property type="entry name" value="RA_RASSF2_like"/>
    <property type="match status" value="1"/>
</dbReference>
<dbReference type="InterPro" id="IPR000159">
    <property type="entry name" value="RA_dom"/>
</dbReference>
<comment type="caution">
    <text evidence="3">The sequence shown here is derived from an EMBL/GenBank/DDBJ whole genome shotgun (WGS) entry which is preliminary data.</text>
</comment>
<dbReference type="InterPro" id="IPR029071">
    <property type="entry name" value="Ubiquitin-like_domsf"/>
</dbReference>
<reference evidence="3 4" key="1">
    <citation type="submission" date="2024-01" db="EMBL/GenBank/DDBJ databases">
        <title>The genome of the rayed Mediterranean limpet Patella caerulea (Linnaeus, 1758).</title>
        <authorList>
            <person name="Anh-Thu Weber A."/>
            <person name="Halstead-Nussloch G."/>
        </authorList>
    </citation>
    <scope>NUCLEOTIDE SEQUENCE [LARGE SCALE GENOMIC DNA]</scope>
    <source>
        <strain evidence="3">AATW-2023a</strain>
        <tissue evidence="3">Whole specimen</tissue>
    </source>
</reference>
<dbReference type="Pfam" id="PF00788">
    <property type="entry name" value="RA"/>
    <property type="match status" value="1"/>
</dbReference>
<organism evidence="3 4">
    <name type="scientific">Patella caerulea</name>
    <name type="common">Rayed Mediterranean limpet</name>
    <dbReference type="NCBI Taxonomy" id="87958"/>
    <lineage>
        <taxon>Eukaryota</taxon>
        <taxon>Metazoa</taxon>
        <taxon>Spiralia</taxon>
        <taxon>Lophotrochozoa</taxon>
        <taxon>Mollusca</taxon>
        <taxon>Gastropoda</taxon>
        <taxon>Patellogastropoda</taxon>
        <taxon>Patelloidea</taxon>
        <taxon>Patellidae</taxon>
        <taxon>Patella</taxon>
    </lineage>
</organism>
<dbReference type="Gene3D" id="3.10.20.90">
    <property type="entry name" value="Phosphatidylinositol 3-kinase Catalytic Subunit, Chain A, domain 1"/>
    <property type="match status" value="1"/>
</dbReference>
<protein>
    <recommendedName>
        <fullName evidence="2">Ras-associating domain-containing protein</fullName>
    </recommendedName>
</protein>
<evidence type="ECO:0000313" key="4">
    <source>
        <dbReference type="Proteomes" id="UP001347796"/>
    </source>
</evidence>
<evidence type="ECO:0000256" key="1">
    <source>
        <dbReference type="SAM" id="MobiDB-lite"/>
    </source>
</evidence>
<proteinExistence type="predicted"/>
<dbReference type="CDD" id="cd21886">
    <property type="entry name" value="SARAH_RASSF2-like"/>
    <property type="match status" value="1"/>
</dbReference>
<evidence type="ECO:0000313" key="3">
    <source>
        <dbReference type="EMBL" id="KAK6187863.1"/>
    </source>
</evidence>
<dbReference type="PANTHER" id="PTHR22738:SF15">
    <property type="entry name" value="LD40758P"/>
    <property type="match status" value="1"/>
</dbReference>
<gene>
    <name evidence="3" type="ORF">SNE40_005796</name>
</gene>
<dbReference type="SUPFAM" id="SSF54236">
    <property type="entry name" value="Ubiquitin-like"/>
    <property type="match status" value="1"/>
</dbReference>